<gene>
    <name evidence="3" type="ORF">INT47_003834</name>
</gene>
<dbReference type="EMBL" id="JAEPRD010000195">
    <property type="protein sequence ID" value="KAG2194466.1"/>
    <property type="molecule type" value="Genomic_DNA"/>
</dbReference>
<name>A0A8H7UQ65_9FUNG</name>
<evidence type="ECO:0000259" key="2">
    <source>
        <dbReference type="Pfam" id="PF18802"/>
    </source>
</evidence>
<dbReference type="Pfam" id="PF18802">
    <property type="entry name" value="CxC1"/>
    <property type="match status" value="1"/>
</dbReference>
<evidence type="ECO:0000313" key="4">
    <source>
        <dbReference type="Proteomes" id="UP000603453"/>
    </source>
</evidence>
<feature type="region of interest" description="Disordered" evidence="1">
    <location>
        <begin position="30"/>
        <end position="53"/>
    </location>
</feature>
<sequence>MGKSKIALWREMEQFKREMLLNPGYELSESEIASFQPSPPPKRQPLPPDDENNTTVVLHNCTMDPTPALAPRKRRRIRIRSPGPIVKVIPAKVSPAEAKKKRAIGYQRKLEALANKRGKQGGLPSTEIVSPVAFDCRCGSEKVLLTKIVRMYFFHAIKDVSVCYCSCKPLAEALILMGMLPASPTDPKNAIHLGLLGYFNEVRNTLKSSSEGITKFEEVVNERSLLKDQAMCCPACLSRDSIHLMDRIFITMDRCFSMKCQSKASPLDRLNLVNPAENAWVKPECVELYKNEKTPKDALINENTFRAAGNASVRNEDRNSRASFDRVPVEACSKFLKLGSVANTIARTRSPFLLHKVHVKVMLITESYDNKIDVY</sequence>
<dbReference type="InterPro" id="IPR041320">
    <property type="entry name" value="CxC1"/>
</dbReference>
<feature type="domain" description="CxC1-like cysteine cluster associated with KDZ transposases" evidence="2">
    <location>
        <begin position="134"/>
        <end position="212"/>
    </location>
</feature>
<evidence type="ECO:0000313" key="3">
    <source>
        <dbReference type="EMBL" id="KAG2194466.1"/>
    </source>
</evidence>
<dbReference type="Proteomes" id="UP000603453">
    <property type="component" value="Unassembled WGS sequence"/>
</dbReference>
<comment type="caution">
    <text evidence="3">The sequence shown here is derived from an EMBL/GenBank/DDBJ whole genome shotgun (WGS) entry which is preliminary data.</text>
</comment>
<feature type="compositionally biased region" description="Pro residues" evidence="1">
    <location>
        <begin position="37"/>
        <end position="47"/>
    </location>
</feature>
<accession>A0A8H7UQ65</accession>
<dbReference type="OrthoDB" id="2252406at2759"/>
<dbReference type="AlphaFoldDB" id="A0A8H7UQ65"/>
<proteinExistence type="predicted"/>
<evidence type="ECO:0000256" key="1">
    <source>
        <dbReference type="SAM" id="MobiDB-lite"/>
    </source>
</evidence>
<organism evidence="3 4">
    <name type="scientific">Mucor saturninus</name>
    <dbReference type="NCBI Taxonomy" id="64648"/>
    <lineage>
        <taxon>Eukaryota</taxon>
        <taxon>Fungi</taxon>
        <taxon>Fungi incertae sedis</taxon>
        <taxon>Mucoromycota</taxon>
        <taxon>Mucoromycotina</taxon>
        <taxon>Mucoromycetes</taxon>
        <taxon>Mucorales</taxon>
        <taxon>Mucorineae</taxon>
        <taxon>Mucoraceae</taxon>
        <taxon>Mucor</taxon>
    </lineage>
</organism>
<reference evidence="3" key="1">
    <citation type="submission" date="2020-12" db="EMBL/GenBank/DDBJ databases">
        <title>Metabolic potential, ecology and presence of endohyphal bacteria is reflected in genomic diversity of Mucoromycotina.</title>
        <authorList>
            <person name="Muszewska A."/>
            <person name="Okrasinska A."/>
            <person name="Steczkiewicz K."/>
            <person name="Drgas O."/>
            <person name="Orlowska M."/>
            <person name="Perlinska-Lenart U."/>
            <person name="Aleksandrzak-Piekarczyk T."/>
            <person name="Szatraj K."/>
            <person name="Zielenkiewicz U."/>
            <person name="Pilsyk S."/>
            <person name="Malc E."/>
            <person name="Mieczkowski P."/>
            <person name="Kruszewska J.S."/>
            <person name="Biernat P."/>
            <person name="Pawlowska J."/>
        </authorList>
    </citation>
    <scope>NUCLEOTIDE SEQUENCE</scope>
    <source>
        <strain evidence="3">WA0000017839</strain>
    </source>
</reference>
<protein>
    <recommendedName>
        <fullName evidence="2">CxC1-like cysteine cluster associated with KDZ transposases domain-containing protein</fullName>
    </recommendedName>
</protein>
<keyword evidence="4" id="KW-1185">Reference proteome</keyword>